<evidence type="ECO:0000313" key="10">
    <source>
        <dbReference type="EMBL" id="PXF45994.1"/>
    </source>
</evidence>
<dbReference type="Proteomes" id="UP000247409">
    <property type="component" value="Unassembled WGS sequence"/>
</dbReference>
<evidence type="ECO:0000256" key="1">
    <source>
        <dbReference type="ARBA" id="ARBA00022741"/>
    </source>
</evidence>
<accession>A0A2V3IV42</accession>
<dbReference type="SUPFAM" id="SSF141259">
    <property type="entry name" value="CarD-like"/>
    <property type="match status" value="1"/>
</dbReference>
<dbReference type="InterPro" id="IPR027417">
    <property type="entry name" value="P-loop_NTPase"/>
</dbReference>
<dbReference type="PROSITE" id="PS51192">
    <property type="entry name" value="HELICASE_ATP_BIND_1"/>
    <property type="match status" value="1"/>
</dbReference>
<evidence type="ECO:0000256" key="4">
    <source>
        <dbReference type="ARBA" id="ARBA00022806"/>
    </source>
</evidence>
<keyword evidence="1" id="KW-0547">Nucleotide-binding</keyword>
<keyword evidence="2" id="KW-0227">DNA damage</keyword>
<dbReference type="SUPFAM" id="SSF143517">
    <property type="entry name" value="TRCF domain-like"/>
    <property type="match status" value="1"/>
</dbReference>
<dbReference type="PANTHER" id="PTHR47964:SF1">
    <property type="entry name" value="ATP-DEPENDENT DNA HELICASE HOMOLOG RECG, CHLOROPLASTIC"/>
    <property type="match status" value="1"/>
</dbReference>
<dbReference type="GO" id="GO:0006281">
    <property type="term" value="P:DNA repair"/>
    <property type="evidence" value="ECO:0007669"/>
    <property type="project" value="UniProtKB-KW"/>
</dbReference>
<dbReference type="PANTHER" id="PTHR47964">
    <property type="entry name" value="ATP-DEPENDENT DNA HELICASE HOMOLOG RECG, CHLOROPLASTIC"/>
    <property type="match status" value="1"/>
</dbReference>
<dbReference type="AlphaFoldDB" id="A0A2V3IV42"/>
<evidence type="ECO:0000259" key="8">
    <source>
        <dbReference type="PROSITE" id="PS51192"/>
    </source>
</evidence>
<dbReference type="Pfam" id="PF02559">
    <property type="entry name" value="CarD_TRCF_RID"/>
    <property type="match status" value="1"/>
</dbReference>
<evidence type="ECO:0000313" key="11">
    <source>
        <dbReference type="Proteomes" id="UP000247409"/>
    </source>
</evidence>
<gene>
    <name evidence="10" type="ORF">BWQ96_04250</name>
</gene>
<dbReference type="InterPro" id="IPR001650">
    <property type="entry name" value="Helicase_C-like"/>
</dbReference>
<evidence type="ECO:0000256" key="7">
    <source>
        <dbReference type="ARBA" id="ARBA00023204"/>
    </source>
</evidence>
<dbReference type="InterPro" id="IPR005118">
    <property type="entry name" value="TRCF_C"/>
</dbReference>
<sequence>MLTLRQDALVLHARHGIGRFIGLERANSAAGAPQEYAVVSYRDGELYVPLSQLEMLRTLSTDDAAQVRRLDNMQPDLLQRRRKARSSKARYLARRRARDHIRRQLVNLHHLYASRHHVTRHPFPVDQHAEQLFFDACPFTLTNDQHLAVQQVLSDLSDRHIPMDRLLCGDVGFGKTEVAIRAAFRALSAGKQVAVLAPTTILAHQHYETFKQRFLPHYPQYHIACMTRFMPKRTITDARAAVEQGVCRIAIGTHMLLSDTISFAHIGLLIVDEEHRFGVNQKEKIRSRYHGIDTLFLSATPIPRTLHLTLNGLRDASILREAPEGRKPIATYVYPKGAGVVRRAISAEISRGGQIFFVVPRIDGIDTTADWLRDMFPNLRILVAHGQTSGLEQRIWHFVTGKYDMLVCTTIIENGINMPHVNTIIVHDATRFGLAQLHQLRGRVGRSDRQAYAWFLYSESSGGRCMQAVQRLRTLEQFNELGSGFRIAQKDMEMRGVGTVLGVEQHGNHSVEATEYARMLAEELEHIRTGQPIPLSLPVTDTVEVFLPVSSLIPEEFVPDVDEKMAAYTALSAAKTGKELLYVANKMRARYGTLPGSTIRHISVLELKMFAKELGIRRVVSERQHVILEWALEEEAFKSLMAFIEDKQARSRLEHLVLEERVVVRGLGICSGDVQLGKLRSLLKGLTKAAKSWPRRGGDGENDSQSHKLIDALYDVLE</sequence>
<dbReference type="InterPro" id="IPR011545">
    <property type="entry name" value="DEAD/DEAH_box_helicase_dom"/>
</dbReference>
<reference evidence="10 11" key="1">
    <citation type="journal article" date="2018" name="Mol. Biol. Evol.">
        <title>Analysis of the draft genome of the red seaweed Gracilariopsis chorda provides insights into genome size evolution in Rhodophyta.</title>
        <authorList>
            <person name="Lee J."/>
            <person name="Yang E.C."/>
            <person name="Graf L."/>
            <person name="Yang J.H."/>
            <person name="Qiu H."/>
            <person name="Zel Zion U."/>
            <person name="Chan C.X."/>
            <person name="Stephens T.G."/>
            <person name="Weber A.P.M."/>
            <person name="Boo G.H."/>
            <person name="Boo S.M."/>
            <person name="Kim K.M."/>
            <person name="Shin Y."/>
            <person name="Jung M."/>
            <person name="Lee S.J."/>
            <person name="Yim H.S."/>
            <person name="Lee J.H."/>
            <person name="Bhattacharya D."/>
            <person name="Yoon H.S."/>
        </authorList>
    </citation>
    <scope>NUCLEOTIDE SEQUENCE [LARGE SCALE GENOMIC DNA]</scope>
    <source>
        <strain evidence="10 11">SKKU-2015</strain>
        <tissue evidence="10">Whole body</tissue>
    </source>
</reference>
<dbReference type="InterPro" id="IPR047112">
    <property type="entry name" value="RecG/Mfd"/>
</dbReference>
<dbReference type="SMART" id="SM00487">
    <property type="entry name" value="DEXDc"/>
    <property type="match status" value="1"/>
</dbReference>
<keyword evidence="7" id="KW-0234">DNA repair</keyword>
<evidence type="ECO:0000256" key="3">
    <source>
        <dbReference type="ARBA" id="ARBA00022801"/>
    </source>
</evidence>
<evidence type="ECO:0000259" key="9">
    <source>
        <dbReference type="PROSITE" id="PS51194"/>
    </source>
</evidence>
<keyword evidence="6" id="KW-0238">DNA-binding</keyword>
<dbReference type="Gene3D" id="2.40.10.170">
    <property type="match status" value="1"/>
</dbReference>
<dbReference type="InterPro" id="IPR036101">
    <property type="entry name" value="CarD-like/TRCF_RID_sf"/>
</dbReference>
<dbReference type="SMART" id="SM00982">
    <property type="entry name" value="TRCF"/>
    <property type="match status" value="1"/>
</dbReference>
<dbReference type="SMART" id="SM01058">
    <property type="entry name" value="CarD_TRCF"/>
    <property type="match status" value="1"/>
</dbReference>
<dbReference type="Pfam" id="PF00270">
    <property type="entry name" value="DEAD"/>
    <property type="match status" value="1"/>
</dbReference>
<feature type="domain" description="Helicase ATP-binding" evidence="8">
    <location>
        <begin position="156"/>
        <end position="319"/>
    </location>
</feature>
<dbReference type="SUPFAM" id="SSF52540">
    <property type="entry name" value="P-loop containing nucleoside triphosphate hydrolases"/>
    <property type="match status" value="1"/>
</dbReference>
<feature type="domain" description="Helicase C-terminal" evidence="9">
    <location>
        <begin position="340"/>
        <end position="493"/>
    </location>
</feature>
<proteinExistence type="predicted"/>
<keyword evidence="4" id="KW-0347">Helicase</keyword>
<protein>
    <submittedName>
        <fullName evidence="10">Transcription-repair-coupling factor</fullName>
    </submittedName>
</protein>
<dbReference type="STRING" id="448386.A0A2V3IV42"/>
<dbReference type="GO" id="GO:0003677">
    <property type="term" value="F:DNA binding"/>
    <property type="evidence" value="ECO:0007669"/>
    <property type="project" value="UniProtKB-KW"/>
</dbReference>
<dbReference type="Gene3D" id="3.40.50.300">
    <property type="entry name" value="P-loop containing nucleotide triphosphate hydrolases"/>
    <property type="match status" value="2"/>
</dbReference>
<dbReference type="OrthoDB" id="1718at2759"/>
<dbReference type="Pfam" id="PF03461">
    <property type="entry name" value="TRCF"/>
    <property type="match status" value="1"/>
</dbReference>
<dbReference type="Pfam" id="PF00271">
    <property type="entry name" value="Helicase_C"/>
    <property type="match status" value="1"/>
</dbReference>
<dbReference type="Gene3D" id="3.90.1150.50">
    <property type="entry name" value="Transcription-repair-coupling factor, D7 domain"/>
    <property type="match status" value="1"/>
</dbReference>
<dbReference type="GO" id="GO:0003678">
    <property type="term" value="F:DNA helicase activity"/>
    <property type="evidence" value="ECO:0007669"/>
    <property type="project" value="TreeGrafter"/>
</dbReference>
<comment type="caution">
    <text evidence="10">The sequence shown here is derived from an EMBL/GenBank/DDBJ whole genome shotgun (WGS) entry which is preliminary data.</text>
</comment>
<dbReference type="GO" id="GO:0016787">
    <property type="term" value="F:hydrolase activity"/>
    <property type="evidence" value="ECO:0007669"/>
    <property type="project" value="UniProtKB-KW"/>
</dbReference>
<dbReference type="InterPro" id="IPR003711">
    <property type="entry name" value="CarD-like/TRCF_RID"/>
</dbReference>
<organism evidence="10 11">
    <name type="scientific">Gracilariopsis chorda</name>
    <dbReference type="NCBI Taxonomy" id="448386"/>
    <lineage>
        <taxon>Eukaryota</taxon>
        <taxon>Rhodophyta</taxon>
        <taxon>Florideophyceae</taxon>
        <taxon>Rhodymeniophycidae</taxon>
        <taxon>Gracilariales</taxon>
        <taxon>Gracilariaceae</taxon>
        <taxon>Gracilariopsis</taxon>
    </lineage>
</organism>
<dbReference type="InterPro" id="IPR037235">
    <property type="entry name" value="TRCF-like_C_D7"/>
</dbReference>
<dbReference type="EMBL" id="NBIV01000047">
    <property type="protein sequence ID" value="PXF45994.1"/>
    <property type="molecule type" value="Genomic_DNA"/>
</dbReference>
<evidence type="ECO:0000256" key="5">
    <source>
        <dbReference type="ARBA" id="ARBA00022840"/>
    </source>
</evidence>
<evidence type="ECO:0000256" key="6">
    <source>
        <dbReference type="ARBA" id="ARBA00023125"/>
    </source>
</evidence>
<dbReference type="SMART" id="SM00490">
    <property type="entry name" value="HELICc"/>
    <property type="match status" value="1"/>
</dbReference>
<name>A0A2V3IV42_9FLOR</name>
<keyword evidence="11" id="KW-1185">Reference proteome</keyword>
<evidence type="ECO:0000256" key="2">
    <source>
        <dbReference type="ARBA" id="ARBA00022763"/>
    </source>
</evidence>
<dbReference type="PROSITE" id="PS51194">
    <property type="entry name" value="HELICASE_CTER"/>
    <property type="match status" value="1"/>
</dbReference>
<keyword evidence="5" id="KW-0067">ATP-binding</keyword>
<dbReference type="GO" id="GO:0005524">
    <property type="term" value="F:ATP binding"/>
    <property type="evidence" value="ECO:0007669"/>
    <property type="project" value="UniProtKB-KW"/>
</dbReference>
<dbReference type="InterPro" id="IPR014001">
    <property type="entry name" value="Helicase_ATP-bd"/>
</dbReference>
<keyword evidence="3" id="KW-0378">Hydrolase</keyword>